<dbReference type="InterPro" id="IPR001478">
    <property type="entry name" value="PDZ"/>
</dbReference>
<accession>A0A671XJ36</accession>
<dbReference type="PANTHER" id="PTHR46360">
    <property type="entry name" value="DISKS LARGE HOMOLOG 5"/>
    <property type="match status" value="1"/>
</dbReference>
<dbReference type="SUPFAM" id="SSF47986">
    <property type="entry name" value="DEATH domain"/>
    <property type="match status" value="1"/>
</dbReference>
<reference evidence="9" key="1">
    <citation type="submission" date="2021-04" db="EMBL/GenBank/DDBJ databases">
        <authorList>
            <consortium name="Wellcome Sanger Institute Data Sharing"/>
        </authorList>
    </citation>
    <scope>NUCLEOTIDE SEQUENCE [LARGE SCALE GENOMIC DNA]</scope>
</reference>
<feature type="region of interest" description="Disordered" evidence="4">
    <location>
        <begin position="1075"/>
        <end position="1100"/>
    </location>
</feature>
<dbReference type="SUPFAM" id="SSF50156">
    <property type="entry name" value="PDZ domain-like"/>
    <property type="match status" value="4"/>
</dbReference>
<evidence type="ECO:0000256" key="1">
    <source>
        <dbReference type="ARBA" id="ARBA00022443"/>
    </source>
</evidence>
<dbReference type="GO" id="GO:0005886">
    <property type="term" value="C:plasma membrane"/>
    <property type="evidence" value="ECO:0007669"/>
    <property type="project" value="TreeGrafter"/>
</dbReference>
<feature type="region of interest" description="Disordered" evidence="4">
    <location>
        <begin position="979"/>
        <end position="1036"/>
    </location>
</feature>
<keyword evidence="3" id="KW-0175">Coiled coil</keyword>
<feature type="domain" description="PDZ" evidence="7">
    <location>
        <begin position="1512"/>
        <end position="1592"/>
    </location>
</feature>
<dbReference type="Gene3D" id="2.30.42.10">
    <property type="match status" value="4"/>
</dbReference>
<dbReference type="InterPro" id="IPR036028">
    <property type="entry name" value="SH3-like_dom_sf"/>
</dbReference>
<evidence type="ECO:0000313" key="10">
    <source>
        <dbReference type="Proteomes" id="UP000472265"/>
    </source>
</evidence>
<evidence type="ECO:0000259" key="8">
    <source>
        <dbReference type="PROSITE" id="PS50209"/>
    </source>
</evidence>
<dbReference type="Gene3D" id="2.30.30.40">
    <property type="entry name" value="SH3 Domains"/>
    <property type="match status" value="1"/>
</dbReference>
<dbReference type="CDD" id="cd06765">
    <property type="entry name" value="PDZ2_DLG5-like"/>
    <property type="match status" value="1"/>
</dbReference>
<evidence type="ECO:0000259" key="6">
    <source>
        <dbReference type="PROSITE" id="PS50052"/>
    </source>
</evidence>
<dbReference type="SUPFAM" id="SSF50044">
    <property type="entry name" value="SH3-domain"/>
    <property type="match status" value="1"/>
</dbReference>
<proteinExistence type="predicted"/>
<dbReference type="CDD" id="cd06767">
    <property type="entry name" value="PDZ3_DLG5-like"/>
    <property type="match status" value="1"/>
</dbReference>
<dbReference type="InterPro" id="IPR008144">
    <property type="entry name" value="Guanylate_kin-like_dom"/>
</dbReference>
<dbReference type="CDD" id="cd11860">
    <property type="entry name" value="SH3_DLG5"/>
    <property type="match status" value="1"/>
</dbReference>
<evidence type="ECO:0000259" key="5">
    <source>
        <dbReference type="PROSITE" id="PS50002"/>
    </source>
</evidence>
<feature type="domain" description="PDZ" evidence="7">
    <location>
        <begin position="623"/>
        <end position="680"/>
    </location>
</feature>
<feature type="compositionally biased region" description="Low complexity" evidence="4">
    <location>
        <begin position="1244"/>
        <end position="1255"/>
    </location>
</feature>
<feature type="compositionally biased region" description="Low complexity" evidence="4">
    <location>
        <begin position="1323"/>
        <end position="1335"/>
    </location>
</feature>
<feature type="region of interest" description="Disordered" evidence="4">
    <location>
        <begin position="1043"/>
        <end position="1062"/>
    </location>
</feature>
<feature type="compositionally biased region" description="Polar residues" evidence="4">
    <location>
        <begin position="1256"/>
        <end position="1275"/>
    </location>
</feature>
<dbReference type="FunFam" id="2.30.42.10:FF:000152">
    <property type="entry name" value="disks large homolog 5 isoform X1"/>
    <property type="match status" value="1"/>
</dbReference>
<feature type="compositionally biased region" description="Polar residues" evidence="4">
    <location>
        <begin position="1447"/>
        <end position="1500"/>
    </location>
</feature>
<dbReference type="GO" id="GO:0042981">
    <property type="term" value="P:regulation of apoptotic process"/>
    <property type="evidence" value="ECO:0007669"/>
    <property type="project" value="InterPro"/>
</dbReference>
<dbReference type="InterPro" id="IPR006907">
    <property type="entry name" value="DLG5_N"/>
</dbReference>
<dbReference type="SMART" id="SM00228">
    <property type="entry name" value="PDZ"/>
    <property type="match status" value="4"/>
</dbReference>
<dbReference type="FunFam" id="2.30.30.40:FF:000130">
    <property type="entry name" value="Discs large 5, isoform A"/>
    <property type="match status" value="1"/>
</dbReference>
<dbReference type="PROSITE" id="PS50106">
    <property type="entry name" value="PDZ"/>
    <property type="match status" value="4"/>
</dbReference>
<feature type="compositionally biased region" description="Polar residues" evidence="4">
    <location>
        <begin position="1310"/>
        <end position="1322"/>
    </location>
</feature>
<dbReference type="SMART" id="SM00326">
    <property type="entry name" value="SH3"/>
    <property type="match status" value="1"/>
</dbReference>
<dbReference type="CDD" id="cd06764">
    <property type="entry name" value="PDZ1_DLG5-like"/>
    <property type="match status" value="1"/>
</dbReference>
<dbReference type="Pfam" id="PF17820">
    <property type="entry name" value="PDZ_6"/>
    <property type="match status" value="1"/>
</dbReference>
<dbReference type="InterPro" id="IPR035537">
    <property type="entry name" value="DLG5_SH3"/>
</dbReference>
<dbReference type="PROSITE" id="PS50052">
    <property type="entry name" value="GUANYLATE_KINASE_2"/>
    <property type="match status" value="1"/>
</dbReference>
<dbReference type="InterPro" id="IPR011029">
    <property type="entry name" value="DEATH-like_dom_sf"/>
</dbReference>
<feature type="region of interest" description="Disordered" evidence="4">
    <location>
        <begin position="97"/>
        <end position="124"/>
    </location>
</feature>
<feature type="compositionally biased region" description="Low complexity" evidence="4">
    <location>
        <begin position="1300"/>
        <end position="1309"/>
    </location>
</feature>
<dbReference type="InterPro" id="IPR027417">
    <property type="entry name" value="P-loop_NTPase"/>
</dbReference>
<dbReference type="InterPro" id="IPR053004">
    <property type="entry name" value="MAGUK_Signaling_Regulators"/>
</dbReference>
<dbReference type="CDD" id="cd06766">
    <property type="entry name" value="PDZ4_DLG5-like"/>
    <property type="match status" value="1"/>
</dbReference>
<dbReference type="Proteomes" id="UP000472265">
    <property type="component" value="Chromosome 15"/>
</dbReference>
<dbReference type="SMART" id="SM00072">
    <property type="entry name" value="GuKc"/>
    <property type="match status" value="1"/>
</dbReference>
<sequence length="1927" mass="215214">MEPKHKELLDQCHQNLLESITDADRVIELLIVSGTLSQLDRFELDQNCSSSAEKVDHLLKMLMNKESDHFLDLCVALEKAYPDLYAALFGNNGGGPVDHSTGSPVNGEASSPPPAINDNRPSGDNLDTILFQLRQVTRERDELRKRLALASPGTTFDDCRPNSKASHDYERLKSQCMRAMADLQSLQNQHTKTLKRCEEAVKEADFYHMLHSRVLGEQTQLKEEMETLRRDNAQLVREHNHLKQNCEELKRLHGQDQKELADLRLQQQQVRSKKGSSEVLNKLYDTAMDKLEGIKKEYDALSKRYSEKVANHNTDLSRLEQAEEENRRLQKQMDALLKQRDSAMHYQQQYSTSMRRFDSVQQELNKSSAQNKELQREMERLQSEVTRYKNLQLKASKDCEKYKEERDSVFNEYRLIMSERDQVIKELDKLQTELEAAEARLKNTSSERVVASEELEALRQKQDSATLDMERANKEIEMLRKQYEAMSQELKEATQEAEVAKCRRDWAFQERDKIVAERESIRTLCDNLRRERDRAVSDLADALRNLDDMRKQKNDALRELKELKEKMESQLEKEARFCQLMAHSSHDSAIDTDSLEWETEVVDVFTDIYTIGVNDPYLPGDCGIFVTRVDKGSIADGRLRVNDWLLKINDIDLTNKDRKQVVKAVLNGGGLINMVVRRRKSLGGRLVTPVHINLVGHKDSGIGLESGVYVTAIVQGSPAAREGSLTVGDRLIAINGIALDNKSVTECEALLRSCRDSLSLSLMKFFPHSTSGQNIFESLRESSEKSNGRIHLSEIHSRNSRNLKHNSSTQTDIFCPDVGSTSTSSISGERRKVRGESDEVYGDISKPFSTGSLHATGLRPASDLGTGRYGPSAFQECCPYNKAPSSLPFDPVSASDCITMETTLEKKHSGGTWPKMMVGGMSVAPDNTSSVTAAAQLSIYKSPKQRKSIFDPDTFKRPETPSSKMEYMAANQIAAVATAAAASSHSPQPSKTESLSSSSTPTPTPPTPPTRSDSFKFKHKHQSSSASDCTITSDGKGEAAISMAAGESRDRSERERDRNGNHYFLDGKVLTSRKSCDEDIGRTRGEEPEVKRPRPKSAPALRRRMTPQTITLPTFQSPETCCVPPRAAPIGTASASSPQSTTAPYLPVSFSDACINSCSRHNHRLPPFSLTWRCIYALSDSAHRGLSPCPAVTAVMRNPVYTVRSHRVHTSNCPSVASQICHHPQHQGRLSLDLSQQKRTGEYSESSSSRSSRASHGTNSLPSSARLGSSNNVQYRTERIKIPSTPRYPRSMLGSDRGSLSHSECSSPSLITPPQSPLNLETSSFASSQSQGSISTLPRISVSPVPIGERRKDRPYLEEPRNVIVHKGAEPLGISIVSGENGGIFVSKVTGGSIAHQAGLEYGDQLLEYNGINLRNATEQQARLIIGQQCDTITIMAQYNPHMYQLGNHSRSSSRLEPVSTQSTPQGSGAATPDNHSTIDTLSEQDEGTLTPSSKQTTMPSEGGRKMAEPRLVTVRRPGVEVGVTLCGGNLRGVYIESLDEDSPARGSDGLLPGDLILEYNSVNMKNKTAEEVYVEMLKPAETVTLKVQHRPDDFSMLKDVPGDGFYIRALYDRVGEAEGDLSFKKDDILFVDESLPKGSFGTWMAWQLDENAQQIQRGQIPSKYMMDQEFYRRHSVTEMKEDSGKTLSAAARRSFFRRKQKHKRSSSKDSKETVALDAISTDSIPFLDDCVSLAYQRVQKVECTSPRPVLILGPLTDPAKEMLVKESPGKFCRCVLEVMKASQQAIERGVKDCLFIDYKRRSGHFDVTTVASIKEITDKGCHCLLDIAPHAIERLHSVHIYPIVVFVRYKNAKQIKEQKDPVYLRDKVSQKHSKEQFESAQKIEQEYSKFFTGIVQGGTLPYICTQIMTIVDQEQSKVLWTPLGCP</sequence>
<protein>
    <submittedName>
        <fullName evidence="9">Discs, large homolog 5a (Drosophila)</fullName>
    </submittedName>
</protein>
<dbReference type="Gene3D" id="1.10.533.10">
    <property type="entry name" value="Death Domain, Fas"/>
    <property type="match status" value="1"/>
</dbReference>
<dbReference type="InterPro" id="IPR001315">
    <property type="entry name" value="CARD"/>
</dbReference>
<dbReference type="InterPro" id="IPR008145">
    <property type="entry name" value="GK/Ca_channel_bsu"/>
</dbReference>
<dbReference type="GeneTree" id="ENSGT00940000155303"/>
<evidence type="ECO:0000256" key="3">
    <source>
        <dbReference type="SAM" id="Coils"/>
    </source>
</evidence>
<feature type="domain" description="CARD" evidence="8">
    <location>
        <begin position="1"/>
        <end position="92"/>
    </location>
</feature>
<feature type="compositionally biased region" description="Basic and acidic residues" evidence="4">
    <location>
        <begin position="1047"/>
        <end position="1060"/>
    </location>
</feature>
<reference evidence="9" key="2">
    <citation type="submission" date="2025-08" db="UniProtKB">
        <authorList>
            <consortium name="Ensembl"/>
        </authorList>
    </citation>
    <scope>IDENTIFICATION</scope>
</reference>
<dbReference type="Gene3D" id="3.40.50.300">
    <property type="entry name" value="P-loop containing nucleotide triphosphate hydrolases"/>
    <property type="match status" value="1"/>
</dbReference>
<keyword evidence="10" id="KW-1185">Reference proteome</keyword>
<feature type="coiled-coil region" evidence="3">
    <location>
        <begin position="126"/>
        <end position="577"/>
    </location>
</feature>
<dbReference type="SUPFAM" id="SSF52540">
    <property type="entry name" value="P-loop containing nucleoside triphosphate hydrolases"/>
    <property type="match status" value="1"/>
</dbReference>
<dbReference type="PANTHER" id="PTHR46360:SF1">
    <property type="entry name" value="DISKS LARGE HOMOLOG 5"/>
    <property type="match status" value="1"/>
</dbReference>
<feature type="domain" description="PDZ" evidence="7">
    <location>
        <begin position="1362"/>
        <end position="1441"/>
    </location>
</feature>
<dbReference type="Pfam" id="PF04822">
    <property type="entry name" value="Takusan"/>
    <property type="match status" value="1"/>
</dbReference>
<dbReference type="PROSITE" id="PS50002">
    <property type="entry name" value="SH3"/>
    <property type="match status" value="1"/>
</dbReference>
<feature type="compositionally biased region" description="Basic and acidic residues" evidence="4">
    <location>
        <begin position="828"/>
        <end position="837"/>
    </location>
</feature>
<dbReference type="PROSITE" id="PS50209">
    <property type="entry name" value="CARD"/>
    <property type="match status" value="1"/>
</dbReference>
<feature type="domain" description="Guanylate kinase-like" evidence="6">
    <location>
        <begin position="1757"/>
        <end position="1913"/>
    </location>
</feature>
<dbReference type="InterPro" id="IPR036034">
    <property type="entry name" value="PDZ_sf"/>
</dbReference>
<name>A0A671XJ36_SPAAU</name>
<dbReference type="InterPro" id="IPR041489">
    <property type="entry name" value="PDZ_6"/>
</dbReference>
<reference evidence="9" key="3">
    <citation type="submission" date="2025-09" db="UniProtKB">
        <authorList>
            <consortium name="Ensembl"/>
        </authorList>
    </citation>
    <scope>IDENTIFICATION</scope>
</reference>
<feature type="compositionally biased region" description="Basic and acidic residues" evidence="4">
    <location>
        <begin position="1075"/>
        <end position="1092"/>
    </location>
</feature>
<dbReference type="Pfam" id="PF00625">
    <property type="entry name" value="Guanylate_kin"/>
    <property type="match status" value="1"/>
</dbReference>
<dbReference type="Ensembl" id="ENSSAUT00010052868.1">
    <property type="protein sequence ID" value="ENSSAUP00010050261.1"/>
    <property type="gene ID" value="ENSSAUG00010019346.1"/>
</dbReference>
<feature type="region of interest" description="Disordered" evidence="4">
    <location>
        <begin position="1446"/>
        <end position="1506"/>
    </location>
</feature>
<evidence type="ECO:0000259" key="7">
    <source>
        <dbReference type="PROSITE" id="PS50106"/>
    </source>
</evidence>
<organism evidence="9 10">
    <name type="scientific">Sparus aurata</name>
    <name type="common">Gilthead sea bream</name>
    <dbReference type="NCBI Taxonomy" id="8175"/>
    <lineage>
        <taxon>Eukaryota</taxon>
        <taxon>Metazoa</taxon>
        <taxon>Chordata</taxon>
        <taxon>Craniata</taxon>
        <taxon>Vertebrata</taxon>
        <taxon>Euteleostomi</taxon>
        <taxon>Actinopterygii</taxon>
        <taxon>Neopterygii</taxon>
        <taxon>Teleostei</taxon>
        <taxon>Neoteleostei</taxon>
        <taxon>Acanthomorphata</taxon>
        <taxon>Eupercaria</taxon>
        <taxon>Spariformes</taxon>
        <taxon>Sparidae</taxon>
        <taxon>Sparus</taxon>
    </lineage>
</organism>
<dbReference type="Pfam" id="PF00595">
    <property type="entry name" value="PDZ"/>
    <property type="match status" value="3"/>
</dbReference>
<feature type="region of interest" description="Disordered" evidence="4">
    <location>
        <begin position="819"/>
        <end position="839"/>
    </location>
</feature>
<keyword evidence="1 2" id="KW-0728">SH3 domain</keyword>
<evidence type="ECO:0000256" key="4">
    <source>
        <dbReference type="SAM" id="MobiDB-lite"/>
    </source>
</evidence>
<evidence type="ECO:0000256" key="2">
    <source>
        <dbReference type="PROSITE-ProRule" id="PRU00192"/>
    </source>
</evidence>
<feature type="domain" description="PDZ" evidence="7">
    <location>
        <begin position="675"/>
        <end position="766"/>
    </location>
</feature>
<dbReference type="InterPro" id="IPR001452">
    <property type="entry name" value="SH3_domain"/>
</dbReference>
<feature type="compositionally biased region" description="Low complexity" evidence="4">
    <location>
        <begin position="979"/>
        <end position="1001"/>
    </location>
</feature>
<feature type="region of interest" description="Disordered" evidence="4">
    <location>
        <begin position="1227"/>
        <end position="1354"/>
    </location>
</feature>
<gene>
    <name evidence="9" type="primary">DLG5</name>
    <name evidence="9" type="synonym">dlg5a</name>
</gene>
<evidence type="ECO:0000313" key="9">
    <source>
        <dbReference type="Ensembl" id="ENSSAUP00010050261.1"/>
    </source>
</evidence>
<feature type="domain" description="SH3" evidence="5">
    <location>
        <begin position="1603"/>
        <end position="1671"/>
    </location>
</feature>
<dbReference type="Pfam" id="PF16610">
    <property type="entry name" value="dbPDZ_assoc"/>
    <property type="match status" value="1"/>
</dbReference>
<dbReference type="CDD" id="cd01671">
    <property type="entry name" value="CARD"/>
    <property type="match status" value="1"/>
</dbReference>
<dbReference type="GO" id="GO:0035331">
    <property type="term" value="P:negative regulation of hippo signaling"/>
    <property type="evidence" value="ECO:0007669"/>
    <property type="project" value="TreeGrafter"/>
</dbReference>